<dbReference type="Pfam" id="PF17293">
    <property type="entry name" value="Arm-DNA-bind_5"/>
    <property type="match status" value="1"/>
</dbReference>
<dbReference type="GO" id="GO:0006310">
    <property type="term" value="P:DNA recombination"/>
    <property type="evidence" value="ECO:0007669"/>
    <property type="project" value="UniProtKB-KW"/>
</dbReference>
<gene>
    <name evidence="5" type="ORF">LCGC14_0123630</name>
</gene>
<dbReference type="GO" id="GO:0003677">
    <property type="term" value="F:DNA binding"/>
    <property type="evidence" value="ECO:0007669"/>
    <property type="project" value="UniProtKB-KW"/>
</dbReference>
<dbReference type="PANTHER" id="PTHR30349:SF64">
    <property type="entry name" value="PROPHAGE INTEGRASE INTD-RELATED"/>
    <property type="match status" value="1"/>
</dbReference>
<dbReference type="SUPFAM" id="SSF56349">
    <property type="entry name" value="DNA breaking-rejoining enzymes"/>
    <property type="match status" value="1"/>
</dbReference>
<proteinExistence type="inferred from homology"/>
<dbReference type="EMBL" id="LAZR01000038">
    <property type="protein sequence ID" value="KKO00955.1"/>
    <property type="molecule type" value="Genomic_DNA"/>
</dbReference>
<feature type="domain" description="Tyr recombinase" evidence="4">
    <location>
        <begin position="209"/>
        <end position="397"/>
    </location>
</feature>
<comment type="caution">
    <text evidence="5">The sequence shown here is derived from an EMBL/GenBank/DDBJ whole genome shotgun (WGS) entry which is preliminary data.</text>
</comment>
<dbReference type="Gene3D" id="1.10.443.10">
    <property type="entry name" value="Intergrase catalytic core"/>
    <property type="match status" value="1"/>
</dbReference>
<organism evidence="5">
    <name type="scientific">marine sediment metagenome</name>
    <dbReference type="NCBI Taxonomy" id="412755"/>
    <lineage>
        <taxon>unclassified sequences</taxon>
        <taxon>metagenomes</taxon>
        <taxon>ecological metagenomes</taxon>
    </lineage>
</organism>
<dbReference type="InterPro" id="IPR010998">
    <property type="entry name" value="Integrase_recombinase_N"/>
</dbReference>
<evidence type="ECO:0000313" key="5">
    <source>
        <dbReference type="EMBL" id="KKO00955.1"/>
    </source>
</evidence>
<dbReference type="PANTHER" id="PTHR30349">
    <property type="entry name" value="PHAGE INTEGRASE-RELATED"/>
    <property type="match status" value="1"/>
</dbReference>
<dbReference type="InterPro" id="IPR035386">
    <property type="entry name" value="Arm-DNA-bind_5"/>
</dbReference>
<dbReference type="InterPro" id="IPR025269">
    <property type="entry name" value="SAM-like_dom"/>
</dbReference>
<protein>
    <recommendedName>
        <fullName evidence="4">Tyr recombinase domain-containing protein</fullName>
    </recommendedName>
</protein>
<keyword evidence="2" id="KW-0238">DNA-binding</keyword>
<accession>A0A0F9VAB8</accession>
<dbReference type="Gene3D" id="1.10.150.130">
    <property type="match status" value="1"/>
</dbReference>
<dbReference type="Pfam" id="PF13102">
    <property type="entry name" value="Phage_int_SAM_5"/>
    <property type="match status" value="1"/>
</dbReference>
<keyword evidence="3" id="KW-0233">DNA recombination</keyword>
<evidence type="ECO:0000256" key="1">
    <source>
        <dbReference type="ARBA" id="ARBA00008857"/>
    </source>
</evidence>
<name>A0A0F9VAB8_9ZZZZ</name>
<comment type="similarity">
    <text evidence="1">Belongs to the 'phage' integrase family.</text>
</comment>
<sequence length="402" mass="46638">MATVQAVLRKKKNAQNLYPITIRITKDRKSSFISIGQYIDEKLWDVKNRRVKKSHPNASRINHLILKKLAHANNKLLDSEIKEDAISASQVRENVTGKNKKDFFEIAQLHLENLKYAEKYPQYLTQKGRIGKFKKFIGKDKLYFNEITVFLLKNFESFLLNLEKRKPRTAINYMILIRKIYNIAINDGLAEHCNYPFGKGKIQIRIPESDKVGLSIEEVKMLENACNLTVAQQNAINIWLTSFYFAGIRVSDVLQLRWSDFNDGRLVYRMNKNQKIVSLKVPEKATAILELYKESSLRKNGVIFPYLKGTNFNDAKELLTRTKTATRTINRRLELVAKQLKIDKKLSMHIARHSFGNISGDKIPIQMLQKLYRHSSITTTISYQSSFMKRDTDDALDKVINF</sequence>
<dbReference type="InterPro" id="IPR050090">
    <property type="entry name" value="Tyrosine_recombinase_XerCD"/>
</dbReference>
<reference evidence="5" key="1">
    <citation type="journal article" date="2015" name="Nature">
        <title>Complex archaea that bridge the gap between prokaryotes and eukaryotes.</title>
        <authorList>
            <person name="Spang A."/>
            <person name="Saw J.H."/>
            <person name="Jorgensen S.L."/>
            <person name="Zaremba-Niedzwiedzka K."/>
            <person name="Martijn J."/>
            <person name="Lind A.E."/>
            <person name="van Eijk R."/>
            <person name="Schleper C."/>
            <person name="Guy L."/>
            <person name="Ettema T.J."/>
        </authorList>
    </citation>
    <scope>NUCLEOTIDE SEQUENCE</scope>
</reference>
<evidence type="ECO:0000256" key="2">
    <source>
        <dbReference type="ARBA" id="ARBA00023125"/>
    </source>
</evidence>
<dbReference type="Pfam" id="PF00589">
    <property type="entry name" value="Phage_integrase"/>
    <property type="match status" value="1"/>
</dbReference>
<dbReference type="PROSITE" id="PS51898">
    <property type="entry name" value="TYR_RECOMBINASE"/>
    <property type="match status" value="1"/>
</dbReference>
<dbReference type="InterPro" id="IPR011010">
    <property type="entry name" value="DNA_brk_join_enz"/>
</dbReference>
<dbReference type="InterPro" id="IPR002104">
    <property type="entry name" value="Integrase_catalytic"/>
</dbReference>
<evidence type="ECO:0000259" key="4">
    <source>
        <dbReference type="PROSITE" id="PS51898"/>
    </source>
</evidence>
<dbReference type="AlphaFoldDB" id="A0A0F9VAB8"/>
<evidence type="ECO:0000256" key="3">
    <source>
        <dbReference type="ARBA" id="ARBA00023172"/>
    </source>
</evidence>
<dbReference type="GO" id="GO:0015074">
    <property type="term" value="P:DNA integration"/>
    <property type="evidence" value="ECO:0007669"/>
    <property type="project" value="InterPro"/>
</dbReference>
<dbReference type="InterPro" id="IPR013762">
    <property type="entry name" value="Integrase-like_cat_sf"/>
</dbReference>